<dbReference type="GO" id="GO:0030527">
    <property type="term" value="F:structural constituent of chromatin"/>
    <property type="evidence" value="ECO:0007669"/>
    <property type="project" value="InterPro"/>
</dbReference>
<proteinExistence type="inferred from homology"/>
<dbReference type="EMBL" id="CDMZ01003507">
    <property type="protein sequence ID" value="CEM46649.1"/>
    <property type="molecule type" value="Genomic_DNA"/>
</dbReference>
<dbReference type="VEuPathDB" id="CryptoDB:Cvel_30319"/>
<keyword evidence="1" id="KW-0238">DNA-binding</keyword>
<dbReference type="SMART" id="SM00411">
    <property type="entry name" value="BHL"/>
    <property type="match status" value="1"/>
</dbReference>
<dbReference type="PANTHER" id="PTHR33175">
    <property type="entry name" value="DNA-BINDING PROTEIN HU"/>
    <property type="match status" value="1"/>
</dbReference>
<accession>A0A0G4HQI7</accession>
<name>A0A0G4HQI7_9ALVE</name>
<dbReference type="GO" id="GO:0003677">
    <property type="term" value="F:DNA binding"/>
    <property type="evidence" value="ECO:0007669"/>
    <property type="project" value="UniProtKB-KW"/>
</dbReference>
<dbReference type="Pfam" id="PF00216">
    <property type="entry name" value="Bac_DNA_binding"/>
    <property type="match status" value="1"/>
</dbReference>
<evidence type="ECO:0000256" key="2">
    <source>
        <dbReference type="RuleBase" id="RU003939"/>
    </source>
</evidence>
<organism evidence="3">
    <name type="scientific">Chromera velia CCMP2878</name>
    <dbReference type="NCBI Taxonomy" id="1169474"/>
    <lineage>
        <taxon>Eukaryota</taxon>
        <taxon>Sar</taxon>
        <taxon>Alveolata</taxon>
        <taxon>Colpodellida</taxon>
        <taxon>Chromeraceae</taxon>
        <taxon>Chromera</taxon>
    </lineage>
</organism>
<evidence type="ECO:0000256" key="1">
    <source>
        <dbReference type="ARBA" id="ARBA00023125"/>
    </source>
</evidence>
<evidence type="ECO:0000313" key="3">
    <source>
        <dbReference type="EMBL" id="CEM46649.1"/>
    </source>
</evidence>
<dbReference type="InterPro" id="IPR000119">
    <property type="entry name" value="Hist_DNA-bd"/>
</dbReference>
<protein>
    <submittedName>
        <fullName evidence="3">Uncharacterized protein</fullName>
    </submittedName>
</protein>
<dbReference type="AlphaFoldDB" id="A0A0G4HQI7"/>
<sequence length="98" mass="10783">MSVFKKAELVKQLATKLGQKEALTSKFVTEYGNLLAETVKSGKTYRFSGVGTFSRKVKGASTARNPRTGDKIKVPKKYWPAFSFSSTLKKDVSSVSVK</sequence>
<comment type="similarity">
    <text evidence="2">Belongs to the bacterial histone-like protein family.</text>
</comment>
<dbReference type="Gene3D" id="4.10.520.10">
    <property type="entry name" value="IHF-like DNA-binding proteins"/>
    <property type="match status" value="1"/>
</dbReference>
<dbReference type="PANTHER" id="PTHR33175:SF3">
    <property type="entry name" value="DNA-BINDING PROTEIN HU-BETA"/>
    <property type="match status" value="1"/>
</dbReference>
<gene>
    <name evidence="3" type="ORF">Cvel_30319</name>
</gene>
<dbReference type="InterPro" id="IPR010992">
    <property type="entry name" value="IHF-like_DNA-bd_dom_sf"/>
</dbReference>
<dbReference type="SUPFAM" id="SSF47729">
    <property type="entry name" value="IHF-like DNA-binding proteins"/>
    <property type="match status" value="1"/>
</dbReference>
<reference evidence="3" key="1">
    <citation type="submission" date="2014-11" db="EMBL/GenBank/DDBJ databases">
        <authorList>
            <person name="Otto D Thomas"/>
            <person name="Naeem Raeece"/>
        </authorList>
    </citation>
    <scope>NUCLEOTIDE SEQUENCE</scope>
</reference>